<evidence type="ECO:0000313" key="3">
    <source>
        <dbReference type="WBParaSite" id="PgR013_g042_t01"/>
    </source>
</evidence>
<proteinExistence type="predicted"/>
<keyword evidence="2" id="KW-1185">Reference proteome</keyword>
<protein>
    <submittedName>
        <fullName evidence="3">Secreted protein</fullName>
    </submittedName>
</protein>
<evidence type="ECO:0000256" key="1">
    <source>
        <dbReference type="SAM" id="SignalP"/>
    </source>
</evidence>
<organism evidence="2 3">
    <name type="scientific">Parascaris univalens</name>
    <name type="common">Nematode worm</name>
    <dbReference type="NCBI Taxonomy" id="6257"/>
    <lineage>
        <taxon>Eukaryota</taxon>
        <taxon>Metazoa</taxon>
        <taxon>Ecdysozoa</taxon>
        <taxon>Nematoda</taxon>
        <taxon>Chromadorea</taxon>
        <taxon>Rhabditida</taxon>
        <taxon>Spirurina</taxon>
        <taxon>Ascaridomorpha</taxon>
        <taxon>Ascaridoidea</taxon>
        <taxon>Ascarididae</taxon>
        <taxon>Parascaris</taxon>
    </lineage>
</organism>
<keyword evidence="1" id="KW-0732">Signal</keyword>
<dbReference type="AlphaFoldDB" id="A0A915ATQ4"/>
<dbReference type="WBParaSite" id="PgR013_g042_t01">
    <property type="protein sequence ID" value="PgR013_g042_t01"/>
    <property type="gene ID" value="PgR013_g042"/>
</dbReference>
<sequence length="168" mass="18230">MLYVALLSLSTGVDVSFSCVVSLPTEKCTVLFAAEVSSETVVESFRSGGLSIYQSSRPLPFDIFSDAEFLPITRKRPVALVFRSTDVSTAGAPCGDSLLLLLVDRSITAVDEVGCSSTKATSPDFETWNRLVENFRISFLARPQRSQASSLVALATPRSSSRLSMRHQ</sequence>
<name>A0A915ATQ4_PARUN</name>
<dbReference type="Proteomes" id="UP000887569">
    <property type="component" value="Unplaced"/>
</dbReference>
<reference evidence="3" key="1">
    <citation type="submission" date="2022-11" db="UniProtKB">
        <authorList>
            <consortium name="WormBaseParasite"/>
        </authorList>
    </citation>
    <scope>IDENTIFICATION</scope>
</reference>
<accession>A0A915ATQ4</accession>
<feature type="chain" id="PRO_5037700749" evidence="1">
    <location>
        <begin position="19"/>
        <end position="168"/>
    </location>
</feature>
<evidence type="ECO:0000313" key="2">
    <source>
        <dbReference type="Proteomes" id="UP000887569"/>
    </source>
</evidence>
<feature type="signal peptide" evidence="1">
    <location>
        <begin position="1"/>
        <end position="18"/>
    </location>
</feature>